<name>A0A699YBM1_HAELA</name>
<organism evidence="1 2">
    <name type="scientific">Haematococcus lacustris</name>
    <name type="common">Green alga</name>
    <name type="synonym">Haematococcus pluvialis</name>
    <dbReference type="NCBI Taxonomy" id="44745"/>
    <lineage>
        <taxon>Eukaryota</taxon>
        <taxon>Viridiplantae</taxon>
        <taxon>Chlorophyta</taxon>
        <taxon>core chlorophytes</taxon>
        <taxon>Chlorophyceae</taxon>
        <taxon>CS clade</taxon>
        <taxon>Chlamydomonadales</taxon>
        <taxon>Haematococcaceae</taxon>
        <taxon>Haematococcus</taxon>
    </lineage>
</organism>
<reference evidence="1 2" key="1">
    <citation type="submission" date="2020-02" db="EMBL/GenBank/DDBJ databases">
        <title>Draft genome sequence of Haematococcus lacustris strain NIES-144.</title>
        <authorList>
            <person name="Morimoto D."/>
            <person name="Nakagawa S."/>
            <person name="Yoshida T."/>
            <person name="Sawayama S."/>
        </authorList>
    </citation>
    <scope>NUCLEOTIDE SEQUENCE [LARGE SCALE GENOMIC DNA]</scope>
    <source>
        <strain evidence="1 2">NIES-144</strain>
    </source>
</reference>
<feature type="non-terminal residue" evidence="1">
    <location>
        <position position="1"/>
    </location>
</feature>
<evidence type="ECO:0000313" key="1">
    <source>
        <dbReference type="EMBL" id="GFH07570.1"/>
    </source>
</evidence>
<dbReference type="EMBL" id="BLLF01000103">
    <property type="protein sequence ID" value="GFH07570.1"/>
    <property type="molecule type" value="Genomic_DNA"/>
</dbReference>
<sequence>MCCAPAQLTKFNLAGTGGAGRVTGCTGSWRALRWAVGLADAVNHLTRHLIGSPAIHGGVPL</sequence>
<gene>
    <name evidence="1" type="ORF">HaLaN_02389</name>
</gene>
<dbReference type="Proteomes" id="UP000485058">
    <property type="component" value="Unassembled WGS sequence"/>
</dbReference>
<evidence type="ECO:0000313" key="2">
    <source>
        <dbReference type="Proteomes" id="UP000485058"/>
    </source>
</evidence>
<comment type="caution">
    <text evidence="1">The sequence shown here is derived from an EMBL/GenBank/DDBJ whole genome shotgun (WGS) entry which is preliminary data.</text>
</comment>
<keyword evidence="2" id="KW-1185">Reference proteome</keyword>
<protein>
    <submittedName>
        <fullName evidence="1">Uncharacterized protein</fullName>
    </submittedName>
</protein>
<accession>A0A699YBM1</accession>
<proteinExistence type="predicted"/>
<dbReference type="AlphaFoldDB" id="A0A699YBM1"/>
<feature type="non-terminal residue" evidence="1">
    <location>
        <position position="61"/>
    </location>
</feature>